<dbReference type="EnsemblPlants" id="Solyc04g009510.3.1">
    <property type="protein sequence ID" value="Solyc04g009510.3.1"/>
    <property type="gene ID" value="Solyc04g009510.3"/>
</dbReference>
<dbReference type="GO" id="GO:0043565">
    <property type="term" value="F:sequence-specific DNA binding"/>
    <property type="evidence" value="ECO:0007669"/>
    <property type="project" value="InterPro"/>
</dbReference>
<evidence type="ECO:0000313" key="11">
    <source>
        <dbReference type="EnsemblPlants" id="Solyc04g009510.3.1"/>
    </source>
</evidence>
<accession>A0A3Q7G057</accession>
<dbReference type="GO" id="GO:0005634">
    <property type="term" value="C:nucleus"/>
    <property type="evidence" value="ECO:0007669"/>
    <property type="project" value="UniProtKB-SubCell"/>
</dbReference>
<evidence type="ECO:0000256" key="5">
    <source>
        <dbReference type="ARBA" id="ARBA00023159"/>
    </source>
</evidence>
<dbReference type="GO" id="GO:0046982">
    <property type="term" value="F:protein heterodimerization activity"/>
    <property type="evidence" value="ECO:0007669"/>
    <property type="project" value="InterPro"/>
</dbReference>
<dbReference type="InParanoid" id="A0A3Q7G057"/>
<keyword evidence="8" id="KW-0863">Zinc-finger</keyword>
<dbReference type="CDD" id="cd16618">
    <property type="entry name" value="mRING-HC-C4C4_CNOT4"/>
    <property type="match status" value="1"/>
</dbReference>
<dbReference type="GO" id="GO:0016567">
    <property type="term" value="P:protein ubiquitination"/>
    <property type="evidence" value="ECO:0000318"/>
    <property type="project" value="GO_Central"/>
</dbReference>
<evidence type="ECO:0000256" key="6">
    <source>
        <dbReference type="ARBA" id="ARBA00023163"/>
    </source>
</evidence>
<keyword evidence="8" id="KW-0862">Zinc</keyword>
<dbReference type="InterPro" id="IPR039780">
    <property type="entry name" value="Mot2"/>
</dbReference>
<keyword evidence="5" id="KW-0010">Activator</keyword>
<dbReference type="PANTHER" id="PTHR12603:SF10">
    <property type="entry name" value="TRANSCRIPTION FACTOR C2H2 FAMILY"/>
    <property type="match status" value="1"/>
</dbReference>
<dbReference type="PaxDb" id="4081-Solyc04g009510.2.1"/>
<dbReference type="GO" id="GO:0030014">
    <property type="term" value="C:CCR4-NOT complex"/>
    <property type="evidence" value="ECO:0000318"/>
    <property type="project" value="GO_Central"/>
</dbReference>
<dbReference type="SUPFAM" id="SSF57850">
    <property type="entry name" value="RING/U-box"/>
    <property type="match status" value="1"/>
</dbReference>
<keyword evidence="4" id="KW-0238">DNA-binding</keyword>
<reference evidence="11" key="2">
    <citation type="submission" date="2019-01" db="UniProtKB">
        <authorList>
            <consortium name="EnsemblPlants"/>
        </authorList>
    </citation>
    <scope>IDENTIFICATION</scope>
    <source>
        <strain evidence="11">cv. Heinz 1706</strain>
    </source>
</reference>
<dbReference type="CDD" id="cd22907">
    <property type="entry name" value="HFD_NFYB"/>
    <property type="match status" value="1"/>
</dbReference>
<reference evidence="11" key="1">
    <citation type="journal article" date="2012" name="Nature">
        <title>The tomato genome sequence provides insights into fleshy fruit evolution.</title>
        <authorList>
            <consortium name="Tomato Genome Consortium"/>
        </authorList>
    </citation>
    <scope>NUCLEOTIDE SEQUENCE [LARGE SCALE GENOMIC DNA]</scope>
    <source>
        <strain evidence="11">cv. Heinz 1706</strain>
    </source>
</reference>
<proteinExistence type="inferred from homology"/>
<organism evidence="11">
    <name type="scientific">Solanum lycopersicum</name>
    <name type="common">Tomato</name>
    <name type="synonym">Lycopersicon esculentum</name>
    <dbReference type="NCBI Taxonomy" id="4081"/>
    <lineage>
        <taxon>Eukaryota</taxon>
        <taxon>Viridiplantae</taxon>
        <taxon>Streptophyta</taxon>
        <taxon>Embryophyta</taxon>
        <taxon>Tracheophyta</taxon>
        <taxon>Spermatophyta</taxon>
        <taxon>Magnoliopsida</taxon>
        <taxon>eudicotyledons</taxon>
        <taxon>Gunneridae</taxon>
        <taxon>Pentapetalae</taxon>
        <taxon>asterids</taxon>
        <taxon>lamiids</taxon>
        <taxon>Solanales</taxon>
        <taxon>Solanaceae</taxon>
        <taxon>Solanoideae</taxon>
        <taxon>Solaneae</taxon>
        <taxon>Solanum</taxon>
        <taxon>Solanum subgen. Lycopersicon</taxon>
    </lineage>
</organism>
<keyword evidence="12" id="KW-1185">Reference proteome</keyword>
<dbReference type="InterPro" id="IPR001841">
    <property type="entry name" value="Znf_RING"/>
</dbReference>
<evidence type="ECO:0000313" key="12">
    <source>
        <dbReference type="Proteomes" id="UP000004994"/>
    </source>
</evidence>
<dbReference type="PANTHER" id="PTHR12603">
    <property type="entry name" value="CCR4-NOT TRANSCRIPTION COMPLEX RELATED"/>
    <property type="match status" value="1"/>
</dbReference>
<name>A0A3Q7G057_SOLLC</name>
<dbReference type="Proteomes" id="UP000004994">
    <property type="component" value="Chromosome 4"/>
</dbReference>
<evidence type="ECO:0000259" key="10">
    <source>
        <dbReference type="PROSITE" id="PS50089"/>
    </source>
</evidence>
<evidence type="ECO:0000256" key="1">
    <source>
        <dbReference type="ARBA" id="ARBA00004123"/>
    </source>
</evidence>
<feature type="compositionally biased region" description="Low complexity" evidence="9">
    <location>
        <begin position="628"/>
        <end position="642"/>
    </location>
</feature>
<evidence type="ECO:0000256" key="2">
    <source>
        <dbReference type="ARBA" id="ARBA00009053"/>
    </source>
</evidence>
<dbReference type="InterPro" id="IPR035979">
    <property type="entry name" value="RBD_domain_sf"/>
</dbReference>
<comment type="similarity">
    <text evidence="2">Belongs to the NFYB/HAP3 subunit family.</text>
</comment>
<dbReference type="InterPro" id="IPR003958">
    <property type="entry name" value="CBFA_NFYB_domain"/>
</dbReference>
<keyword evidence="3" id="KW-0805">Transcription regulation</keyword>
<keyword evidence="7" id="KW-0539">Nucleus</keyword>
<dbReference type="InterPro" id="IPR039515">
    <property type="entry name" value="NOT4_mRING-HC-C4C4"/>
</dbReference>
<protein>
    <recommendedName>
        <fullName evidence="10">RING-type domain-containing protein</fullName>
    </recommendedName>
</protein>
<evidence type="ECO:0000256" key="3">
    <source>
        <dbReference type="ARBA" id="ARBA00023015"/>
    </source>
</evidence>
<dbReference type="InterPro" id="IPR013083">
    <property type="entry name" value="Znf_RING/FYVE/PHD"/>
</dbReference>
<dbReference type="GO" id="GO:0006355">
    <property type="term" value="P:regulation of DNA-templated transcription"/>
    <property type="evidence" value="ECO:0007669"/>
    <property type="project" value="InterPro"/>
</dbReference>
<sequence length="1055" mass="117419">MCTRLEEMAIMSNEEEKRCPLCAEEMDWTDQQFKPCKCGYQVCLWCWHHIMDMAEKDESEGRCPACRTTYEKEKVLLQRKEYFGQYGKVTKISLSRTTGGAIQQFVNDTCSVYITYSKEEEAVRCIQFVHGFVLEDRYLSDVYFDFPYIKNGLCRASFGTAKYCHAWLRNTVWTVPCSNPSCLYLHSIGADEDSFGKDDVAAIHTRNRVQQIAGDASNMMNRSGNVLPPPIDELSSTGFTLTETSSIRNAASDASNDTVNYSSYMAHVVPHDKDGDAGGPNRMTTFVDIVGRYNTSGAESDGNSTEDCRILNLSSDLSSVTISKDNHRHEKYPDKTLFKVPSSNHIVNHPRGNLNFVEFSDEPYREDYTSFDSQGLKDPNNMDQKAFLMPSCSTQSTENSGSRLLVPTPCSLSSNGMDYGALHNQVDEASLPHSCVNAILNEGLHDLKFQSSVKSDRVYRSSTSFSNEEIVEHLRRIDGDNLTNYQDSSFNAIESSVISNIMSKDLNSCDDSMALRRSFVGSYGESVGKHGASWNSLHSDQLGFSFVKQDDFSWQGGDLESSFRNIGQISKNSSILQDFGENKDQYVNKAPYQITRPKVSAPPGFSMPPRDLPHGFASSDDIGGMPRSLSGSRLVNSSSSLLHTPSTGSISSAGDIDFVDPATSVFGNGKPTNGFDISALEIGSACVPQRRGFEDEARIWHLMQQKPLDQGKFSQRIASQTPSMHQSRRHPSHGGDEYLGLDDIYGFSSRMVDQHQSFNSSSYSQFPQQKLATNDHIFNGFQHNSLDDIHRGNEVDNMTQHQSNDSLGFKKFYAGYGDVMFQTPRSGDVYTRGLDSMAEVPASPGGGCGSHESGGERSPQSNVREQDRYLPIANIGRIMKKGLPTNAKIAKEAKDTVQECVSEFISFITSEASDKCQKEKRKTINGDDLIWSLTTLGFEDYIEPLKAYLIRYREIFCVSVVYMNFLCSFEELLFYPVLLSDYQLINVSFSGDESFYLLVCGLIMVLQMEGDTKGSSRAGDTSARNDIVGSQLSPGTQFVYDGSFSQGFDYGNSQM</sequence>
<comment type="subcellular location">
    <subcellularLocation>
        <location evidence="1">Nucleus</location>
    </subcellularLocation>
</comment>
<evidence type="ECO:0000256" key="9">
    <source>
        <dbReference type="SAM" id="MobiDB-lite"/>
    </source>
</evidence>
<dbReference type="InterPro" id="IPR003956">
    <property type="entry name" value="Transcrpt_fac_NFYB/HAP3_CS"/>
</dbReference>
<dbReference type="PROSITE" id="PS00685">
    <property type="entry name" value="NFYB_HAP3"/>
    <property type="match status" value="1"/>
</dbReference>
<dbReference type="AlphaFoldDB" id="A0A3Q7G057"/>
<dbReference type="InterPro" id="IPR009072">
    <property type="entry name" value="Histone-fold"/>
</dbReference>
<dbReference type="FunFam" id="1.10.20.10:FF:000110">
    <property type="entry name" value="Nuclear factor Y, subunit B1"/>
    <property type="match status" value="1"/>
</dbReference>
<dbReference type="Pfam" id="PF00808">
    <property type="entry name" value="CBFD_NFYB_HMF"/>
    <property type="match status" value="1"/>
</dbReference>
<dbReference type="Gramene" id="Solyc04g009510.3.1">
    <property type="protein sequence ID" value="Solyc04g009510.3.1"/>
    <property type="gene ID" value="Solyc04g009510.3"/>
</dbReference>
<dbReference type="STRING" id="4081.A0A3Q7G057"/>
<evidence type="ECO:0000256" key="8">
    <source>
        <dbReference type="PROSITE-ProRule" id="PRU00175"/>
    </source>
</evidence>
<dbReference type="Gene3D" id="3.30.40.10">
    <property type="entry name" value="Zinc/RING finger domain, C3HC4 (zinc finger)"/>
    <property type="match status" value="1"/>
</dbReference>
<dbReference type="SUPFAM" id="SSF54928">
    <property type="entry name" value="RNA-binding domain, RBD"/>
    <property type="match status" value="1"/>
</dbReference>
<dbReference type="OMA" id="EARIWHL"/>
<evidence type="ECO:0000256" key="7">
    <source>
        <dbReference type="ARBA" id="ARBA00023242"/>
    </source>
</evidence>
<dbReference type="GO" id="GO:0004842">
    <property type="term" value="F:ubiquitin-protein transferase activity"/>
    <property type="evidence" value="ECO:0000318"/>
    <property type="project" value="GO_Central"/>
</dbReference>
<dbReference type="SUPFAM" id="SSF47113">
    <property type="entry name" value="Histone-fold"/>
    <property type="match status" value="1"/>
</dbReference>
<dbReference type="Pfam" id="PF14570">
    <property type="entry name" value="zf-RING_4"/>
    <property type="match status" value="1"/>
</dbReference>
<dbReference type="GO" id="GO:0008270">
    <property type="term" value="F:zinc ion binding"/>
    <property type="evidence" value="ECO:0007669"/>
    <property type="project" value="UniProtKB-KW"/>
</dbReference>
<feature type="region of interest" description="Disordered" evidence="9">
    <location>
        <begin position="838"/>
        <end position="866"/>
    </location>
</feature>
<keyword evidence="6" id="KW-0804">Transcription</keyword>
<keyword evidence="8" id="KW-0479">Metal-binding</keyword>
<dbReference type="PRINTS" id="PR00615">
    <property type="entry name" value="CCAATSUBUNTA"/>
</dbReference>
<feature type="region of interest" description="Disordered" evidence="9">
    <location>
        <begin position="614"/>
        <end position="646"/>
    </location>
</feature>
<evidence type="ECO:0000256" key="4">
    <source>
        <dbReference type="ARBA" id="ARBA00023125"/>
    </source>
</evidence>
<feature type="domain" description="RING-type" evidence="10">
    <location>
        <begin position="19"/>
        <end position="67"/>
    </location>
</feature>
<dbReference type="PROSITE" id="PS50089">
    <property type="entry name" value="ZF_RING_2"/>
    <property type="match status" value="1"/>
</dbReference>
<dbReference type="Gene3D" id="1.10.20.10">
    <property type="entry name" value="Histone, subunit A"/>
    <property type="match status" value="1"/>
</dbReference>